<dbReference type="EMBL" id="VBOY01000092">
    <property type="protein sequence ID" value="TMQ64190.1"/>
    <property type="molecule type" value="Genomic_DNA"/>
</dbReference>
<dbReference type="InterPro" id="IPR036724">
    <property type="entry name" value="Cobalamin-bd_sf"/>
</dbReference>
<reference evidence="8 9" key="1">
    <citation type="journal article" date="2019" name="Nat. Microbiol.">
        <title>Mediterranean grassland soil C-N compound turnover is dependent on rainfall and depth, and is mediated by genomically divergent microorganisms.</title>
        <authorList>
            <person name="Diamond S."/>
            <person name="Andeer P.F."/>
            <person name="Li Z."/>
            <person name="Crits-Christoph A."/>
            <person name="Burstein D."/>
            <person name="Anantharaman K."/>
            <person name="Lane K.R."/>
            <person name="Thomas B.C."/>
            <person name="Pan C."/>
            <person name="Northen T.R."/>
            <person name="Banfield J.F."/>
        </authorList>
    </citation>
    <scope>NUCLEOTIDE SEQUENCE [LARGE SCALE GENOMIC DNA]</scope>
    <source>
        <strain evidence="8">WS_8</strain>
    </source>
</reference>
<comment type="caution">
    <text evidence="8">The sequence shown here is derived from an EMBL/GenBank/DDBJ whole genome shotgun (WGS) entry which is preliminary data.</text>
</comment>
<comment type="cofactor">
    <cofactor evidence="1">
        <name>adenosylcob(III)alamin</name>
        <dbReference type="ChEBI" id="CHEBI:18408"/>
    </cofactor>
</comment>
<dbReference type="AlphaFoldDB" id="A0A538TKP9"/>
<dbReference type="PANTHER" id="PTHR48101:SF3">
    <property type="entry name" value="COENZYME B12-DEPENDENT MUTASE"/>
    <property type="match status" value="1"/>
</dbReference>
<dbReference type="GO" id="GO:0031419">
    <property type="term" value="F:cobalamin binding"/>
    <property type="evidence" value="ECO:0007669"/>
    <property type="project" value="UniProtKB-KW"/>
</dbReference>
<proteinExistence type="predicted"/>
<organism evidence="8 9">
    <name type="scientific">Eiseniibacteriota bacterium</name>
    <dbReference type="NCBI Taxonomy" id="2212470"/>
    <lineage>
        <taxon>Bacteria</taxon>
        <taxon>Candidatus Eiseniibacteriota</taxon>
    </lineage>
</organism>
<keyword evidence="2" id="KW-0846">Cobalamin</keyword>
<name>A0A538TKP9_UNCEI</name>
<sequence>MQRKIRVLVGKPGLDGHDRGAKVVAAALRDAGMEVIYTGLHQTPEQIVEAAIQEDVDVVALSVLSGAHMTLFPDVRRLMEERGIDDKLLTGGGIIPVEDMDTLARQGVGRLFGPGASTQDIATYIREWFAETQSTPSTGRSGGGRAPLPRLDRADATRRSPRSEAATRPTRRSPRSVAPLRSGRKRQAAAKAPRKASKRARSRASSRRRRG</sequence>
<feature type="region of interest" description="Disordered" evidence="6">
    <location>
        <begin position="132"/>
        <end position="211"/>
    </location>
</feature>
<evidence type="ECO:0000313" key="9">
    <source>
        <dbReference type="Proteomes" id="UP000316609"/>
    </source>
</evidence>
<dbReference type="InterPro" id="IPR006159">
    <property type="entry name" value="Acid_CoA_mut_C"/>
</dbReference>
<evidence type="ECO:0000256" key="2">
    <source>
        <dbReference type="ARBA" id="ARBA00022628"/>
    </source>
</evidence>
<evidence type="ECO:0000256" key="4">
    <source>
        <dbReference type="ARBA" id="ARBA00023235"/>
    </source>
</evidence>
<evidence type="ECO:0000256" key="1">
    <source>
        <dbReference type="ARBA" id="ARBA00001922"/>
    </source>
</evidence>
<keyword evidence="3" id="KW-0479">Metal-binding</keyword>
<evidence type="ECO:0000256" key="6">
    <source>
        <dbReference type="SAM" id="MobiDB-lite"/>
    </source>
</evidence>
<dbReference type="Gene3D" id="3.40.50.280">
    <property type="entry name" value="Cobalamin-binding domain"/>
    <property type="match status" value="1"/>
</dbReference>
<dbReference type="PANTHER" id="PTHR48101">
    <property type="entry name" value="METHYLMALONYL-COA MUTASE, MITOCHONDRIAL-RELATED"/>
    <property type="match status" value="1"/>
</dbReference>
<feature type="compositionally biased region" description="Basic residues" evidence="6">
    <location>
        <begin position="182"/>
        <end position="211"/>
    </location>
</feature>
<dbReference type="GO" id="GO:0046872">
    <property type="term" value="F:metal ion binding"/>
    <property type="evidence" value="ECO:0007669"/>
    <property type="project" value="UniProtKB-KW"/>
</dbReference>
<dbReference type="Pfam" id="PF02310">
    <property type="entry name" value="B12-binding"/>
    <property type="match status" value="1"/>
</dbReference>
<gene>
    <name evidence="8" type="ORF">E6K78_09665</name>
</gene>
<accession>A0A538TKP9</accession>
<dbReference type="GO" id="GO:0016853">
    <property type="term" value="F:isomerase activity"/>
    <property type="evidence" value="ECO:0007669"/>
    <property type="project" value="UniProtKB-KW"/>
</dbReference>
<evidence type="ECO:0000313" key="8">
    <source>
        <dbReference type="EMBL" id="TMQ64190.1"/>
    </source>
</evidence>
<keyword evidence="4" id="KW-0413">Isomerase</keyword>
<evidence type="ECO:0000256" key="5">
    <source>
        <dbReference type="ARBA" id="ARBA00023285"/>
    </source>
</evidence>
<keyword evidence="5" id="KW-0170">Cobalt</keyword>
<dbReference type="CDD" id="cd02071">
    <property type="entry name" value="MM_CoA_mut_B12_BD"/>
    <property type="match status" value="1"/>
</dbReference>
<protein>
    <submittedName>
        <fullName evidence="8">Cobalamin B12-binding domain-containing protein</fullName>
    </submittedName>
</protein>
<evidence type="ECO:0000259" key="7">
    <source>
        <dbReference type="PROSITE" id="PS51332"/>
    </source>
</evidence>
<dbReference type="InterPro" id="IPR006158">
    <property type="entry name" value="Cobalamin-bd"/>
</dbReference>
<dbReference type="NCBIfam" id="TIGR00640">
    <property type="entry name" value="acid_CoA_mut_C"/>
    <property type="match status" value="1"/>
</dbReference>
<dbReference type="PROSITE" id="PS51332">
    <property type="entry name" value="B12_BINDING"/>
    <property type="match status" value="1"/>
</dbReference>
<feature type="compositionally biased region" description="Basic and acidic residues" evidence="6">
    <location>
        <begin position="150"/>
        <end position="162"/>
    </location>
</feature>
<dbReference type="Proteomes" id="UP000316609">
    <property type="component" value="Unassembled WGS sequence"/>
</dbReference>
<feature type="domain" description="B12-binding" evidence="7">
    <location>
        <begin position="4"/>
        <end position="132"/>
    </location>
</feature>
<dbReference type="SUPFAM" id="SSF52242">
    <property type="entry name" value="Cobalamin (vitamin B12)-binding domain"/>
    <property type="match status" value="1"/>
</dbReference>
<evidence type="ECO:0000256" key="3">
    <source>
        <dbReference type="ARBA" id="ARBA00022723"/>
    </source>
</evidence>